<dbReference type="GO" id="GO:0019898">
    <property type="term" value="C:extrinsic component of membrane"/>
    <property type="evidence" value="ECO:0007669"/>
    <property type="project" value="InterPro"/>
</dbReference>
<dbReference type="NCBIfam" id="NF040946">
    <property type="entry name" value="PSII_PsbP"/>
    <property type="match status" value="1"/>
</dbReference>
<dbReference type="GO" id="GO:0015979">
    <property type="term" value="P:photosynthesis"/>
    <property type="evidence" value="ECO:0007669"/>
    <property type="project" value="InterPro"/>
</dbReference>
<dbReference type="Pfam" id="PF01789">
    <property type="entry name" value="PsbP"/>
    <property type="match status" value="1"/>
</dbReference>
<accession>A0A0F6PKD4</accession>
<dbReference type="AlphaFoldDB" id="A0A0F6PKD4"/>
<dbReference type="PANTHER" id="PTHR31407:SF3">
    <property type="entry name" value="PSBP DOMAIN-CONTAINING PROTEIN 2, CHLOROPLASTIC"/>
    <property type="match status" value="1"/>
</dbReference>
<evidence type="ECO:0000259" key="1">
    <source>
        <dbReference type="Pfam" id="PF01789"/>
    </source>
</evidence>
<dbReference type="EMBL" id="KM668494">
    <property type="protein sequence ID" value="AJS13468.1"/>
    <property type="molecule type" value="mRNA"/>
</dbReference>
<sequence>MNLQISSSPSMFTTNLSSISPPLFFFFSQISSQNPPHIFLKANSPMLKKTLKTAIKIRRRNFALFFLFPACFANSPSSCASSISSLVRYNDEIEGFTLLIPSTWAKMEKAGAKALFQEGKGKNNIGVVVNPVRLSNLKEFGTPEFVAEKLIQAERRKESTKHAELITVSERLDHGGRPVYEFEYTVDSTRGGMKRIFSAALVASNKLYLLNIAYSDLPENPLDSDTRIVLEQILHSFDSTV</sequence>
<proteinExistence type="evidence at transcript level"/>
<dbReference type="PANTHER" id="PTHR31407">
    <property type="match status" value="1"/>
</dbReference>
<protein>
    <submittedName>
        <fullName evidence="2">PPD2</fullName>
    </submittedName>
</protein>
<dbReference type="GO" id="GO:0005509">
    <property type="term" value="F:calcium ion binding"/>
    <property type="evidence" value="ECO:0007669"/>
    <property type="project" value="InterPro"/>
</dbReference>
<gene>
    <name evidence="2" type="primary">PPD2</name>
</gene>
<dbReference type="InterPro" id="IPR016123">
    <property type="entry name" value="Mog1/PsbP_a/b/a-sand"/>
</dbReference>
<dbReference type="SUPFAM" id="SSF55724">
    <property type="entry name" value="Mog1p/PsbP-like"/>
    <property type="match status" value="1"/>
</dbReference>
<evidence type="ECO:0000313" key="2">
    <source>
        <dbReference type="EMBL" id="AJS13468.1"/>
    </source>
</evidence>
<reference evidence="2" key="1">
    <citation type="submission" date="2014-09" db="EMBL/GenBank/DDBJ databases">
        <authorList>
            <person name="Lin C.-S."/>
        </authorList>
    </citation>
    <scope>NUCLEOTIDE SEQUENCE</scope>
</reference>
<dbReference type="Gene3D" id="3.40.1000.10">
    <property type="entry name" value="Mog1/PsbP, alpha/beta/alpha sandwich"/>
    <property type="match status" value="1"/>
</dbReference>
<feature type="domain" description="PsbP C-terminal" evidence="1">
    <location>
        <begin position="85"/>
        <end position="238"/>
    </location>
</feature>
<dbReference type="InterPro" id="IPR002683">
    <property type="entry name" value="PsbP_C"/>
</dbReference>
<reference evidence="2" key="2">
    <citation type="journal article" date="2015" name="BMC Plant Biol.">
        <title>NDH expression marks major transitions in plant evolution and reveals coordinate intracellular gene loss.</title>
        <authorList>
            <person name="Ruhlman T.A."/>
            <person name="Chang W.J."/>
            <person name="Chen J.J."/>
            <person name="Huang Y.T."/>
            <person name="Chan M.T."/>
            <person name="Zhang J."/>
            <person name="Liao D.C."/>
            <person name="Blazier J.C."/>
            <person name="Jin X."/>
            <person name="Shih M.C."/>
            <person name="Jansen R.K."/>
            <person name="Lin C.S."/>
        </authorList>
    </citation>
    <scope>NUCLEOTIDE SEQUENCE</scope>
</reference>
<organism evidence="2">
    <name type="scientific">Erycina pusilla</name>
    <dbReference type="NCBI Taxonomy" id="154679"/>
    <lineage>
        <taxon>Eukaryota</taxon>
        <taxon>Viridiplantae</taxon>
        <taxon>Streptophyta</taxon>
        <taxon>Embryophyta</taxon>
        <taxon>Tracheophyta</taxon>
        <taxon>Spermatophyta</taxon>
        <taxon>Magnoliopsida</taxon>
        <taxon>Liliopsida</taxon>
        <taxon>Asparagales</taxon>
        <taxon>Orchidaceae</taxon>
        <taxon>Epidendroideae</taxon>
        <taxon>Cymbidieae</taxon>
        <taxon>Oncidiinae</taxon>
        <taxon>Erycina</taxon>
    </lineage>
</organism>
<name>A0A0F6PKD4_9ASPA</name>
<dbReference type="GO" id="GO:0009654">
    <property type="term" value="C:photosystem II oxygen evolving complex"/>
    <property type="evidence" value="ECO:0007669"/>
    <property type="project" value="InterPro"/>
</dbReference>